<accession>A0A9W7ZQV5</accession>
<gene>
    <name evidence="1" type="ORF">H4219_006011</name>
</gene>
<evidence type="ECO:0008006" key="3">
    <source>
        <dbReference type="Google" id="ProtNLM"/>
    </source>
</evidence>
<keyword evidence="2" id="KW-1185">Reference proteome</keyword>
<feature type="non-terminal residue" evidence="1">
    <location>
        <position position="86"/>
    </location>
</feature>
<name>A0A9W7ZQV5_9FUNG</name>
<reference evidence="1" key="1">
    <citation type="submission" date="2022-07" db="EMBL/GenBank/DDBJ databases">
        <title>Phylogenomic reconstructions and comparative analyses of Kickxellomycotina fungi.</title>
        <authorList>
            <person name="Reynolds N.K."/>
            <person name="Stajich J.E."/>
            <person name="Barry K."/>
            <person name="Grigoriev I.V."/>
            <person name="Crous P."/>
            <person name="Smith M.E."/>
        </authorList>
    </citation>
    <scope>NUCLEOTIDE SEQUENCE</scope>
    <source>
        <strain evidence="1">NBRC 100468</strain>
    </source>
</reference>
<organism evidence="1 2">
    <name type="scientific">Mycoemilia scoparia</name>
    <dbReference type="NCBI Taxonomy" id="417184"/>
    <lineage>
        <taxon>Eukaryota</taxon>
        <taxon>Fungi</taxon>
        <taxon>Fungi incertae sedis</taxon>
        <taxon>Zoopagomycota</taxon>
        <taxon>Kickxellomycotina</taxon>
        <taxon>Kickxellomycetes</taxon>
        <taxon>Kickxellales</taxon>
        <taxon>Kickxellaceae</taxon>
        <taxon>Mycoemilia</taxon>
    </lineage>
</organism>
<dbReference type="EMBL" id="JANBPU010000475">
    <property type="protein sequence ID" value="KAJ1911204.1"/>
    <property type="molecule type" value="Genomic_DNA"/>
</dbReference>
<dbReference type="Proteomes" id="UP001150538">
    <property type="component" value="Unassembled WGS sequence"/>
</dbReference>
<evidence type="ECO:0000313" key="2">
    <source>
        <dbReference type="Proteomes" id="UP001150538"/>
    </source>
</evidence>
<proteinExistence type="predicted"/>
<evidence type="ECO:0000313" key="1">
    <source>
        <dbReference type="EMBL" id="KAJ1911204.1"/>
    </source>
</evidence>
<dbReference type="AlphaFoldDB" id="A0A9W7ZQV5"/>
<protein>
    <recommendedName>
        <fullName evidence="3">Ferritin</fullName>
    </recommendedName>
</protein>
<sequence length="86" mass="10066">MDGMWPRELFVHVNLGVANKDSVSLEKEEGYYRNCCPEELGFYNNFAKEYEVLGYDDLVILNRVAKIALDEERHFDMLEGNDDRES</sequence>
<comment type="caution">
    <text evidence="1">The sequence shown here is derived from an EMBL/GenBank/DDBJ whole genome shotgun (WGS) entry which is preliminary data.</text>
</comment>